<comment type="subcellular location">
    <subcellularLocation>
        <location evidence="2">Cell membrane</location>
        <topology evidence="2">Multi-pass membrane protein</topology>
    </subcellularLocation>
</comment>
<dbReference type="InterPro" id="IPR036890">
    <property type="entry name" value="HATPase_C_sf"/>
</dbReference>
<keyword evidence="12" id="KW-0812">Transmembrane</keyword>
<feature type="transmembrane region" description="Helical" evidence="12">
    <location>
        <begin position="20"/>
        <end position="41"/>
    </location>
</feature>
<keyword evidence="6 15" id="KW-0808">Transferase</keyword>
<dbReference type="InterPro" id="IPR005467">
    <property type="entry name" value="His_kinase_dom"/>
</dbReference>
<dbReference type="Gene3D" id="6.10.340.10">
    <property type="match status" value="1"/>
</dbReference>
<evidence type="ECO:0000259" key="14">
    <source>
        <dbReference type="PROSITE" id="PS50885"/>
    </source>
</evidence>
<dbReference type="Pfam" id="PF02518">
    <property type="entry name" value="HATPase_c"/>
    <property type="match status" value="1"/>
</dbReference>
<evidence type="ECO:0000256" key="8">
    <source>
        <dbReference type="ARBA" id="ARBA00022777"/>
    </source>
</evidence>
<dbReference type="InterPro" id="IPR004358">
    <property type="entry name" value="Sig_transdc_His_kin-like_C"/>
</dbReference>
<dbReference type="PANTHER" id="PTHR34220:SF7">
    <property type="entry name" value="SENSOR HISTIDINE KINASE YPDA"/>
    <property type="match status" value="1"/>
</dbReference>
<dbReference type="EMBL" id="JBHTJZ010000005">
    <property type="protein sequence ID" value="MFD0958279.1"/>
    <property type="molecule type" value="Genomic_DNA"/>
</dbReference>
<dbReference type="SUPFAM" id="SSF55874">
    <property type="entry name" value="ATPase domain of HSP90 chaperone/DNA topoisomerase II/histidine kinase"/>
    <property type="match status" value="1"/>
</dbReference>
<dbReference type="EC" id="2.7.13.3" evidence="3"/>
<dbReference type="PANTHER" id="PTHR34220">
    <property type="entry name" value="SENSOR HISTIDINE KINASE YPDA"/>
    <property type="match status" value="1"/>
</dbReference>
<evidence type="ECO:0000256" key="9">
    <source>
        <dbReference type="ARBA" id="ARBA00022840"/>
    </source>
</evidence>
<proteinExistence type="predicted"/>
<dbReference type="InterPro" id="IPR003594">
    <property type="entry name" value="HATPase_dom"/>
</dbReference>
<comment type="catalytic activity">
    <reaction evidence="1">
        <text>ATP + protein L-histidine = ADP + protein N-phospho-L-histidine.</text>
        <dbReference type="EC" id="2.7.13.3"/>
    </reaction>
</comment>
<dbReference type="SMART" id="SM00387">
    <property type="entry name" value="HATPase_c"/>
    <property type="match status" value="1"/>
</dbReference>
<accession>A0ABW3HLJ8</accession>
<evidence type="ECO:0000256" key="4">
    <source>
        <dbReference type="ARBA" id="ARBA00022475"/>
    </source>
</evidence>
<dbReference type="RefSeq" id="WP_377561992.1">
    <property type="nucleotide sequence ID" value="NZ_JBHTJZ010000005.1"/>
</dbReference>
<evidence type="ECO:0000256" key="2">
    <source>
        <dbReference type="ARBA" id="ARBA00004651"/>
    </source>
</evidence>
<keyword evidence="4" id="KW-1003">Cell membrane</keyword>
<dbReference type="InterPro" id="IPR010559">
    <property type="entry name" value="Sig_transdc_His_kin_internal"/>
</dbReference>
<dbReference type="CDD" id="cd06225">
    <property type="entry name" value="HAMP"/>
    <property type="match status" value="1"/>
</dbReference>
<evidence type="ECO:0000256" key="5">
    <source>
        <dbReference type="ARBA" id="ARBA00022553"/>
    </source>
</evidence>
<feature type="domain" description="HAMP" evidence="14">
    <location>
        <begin position="329"/>
        <end position="381"/>
    </location>
</feature>
<keyword evidence="16" id="KW-1185">Reference proteome</keyword>
<dbReference type="Gene3D" id="3.30.565.10">
    <property type="entry name" value="Histidine kinase-like ATPase, C-terminal domain"/>
    <property type="match status" value="1"/>
</dbReference>
<keyword evidence="10" id="KW-0902">Two-component regulatory system</keyword>
<dbReference type="PROSITE" id="PS50109">
    <property type="entry name" value="HIS_KIN"/>
    <property type="match status" value="1"/>
</dbReference>
<dbReference type="Pfam" id="PF06580">
    <property type="entry name" value="His_kinase"/>
    <property type="match status" value="1"/>
</dbReference>
<dbReference type="InterPro" id="IPR003660">
    <property type="entry name" value="HAMP_dom"/>
</dbReference>
<feature type="transmembrane region" description="Helical" evidence="12">
    <location>
        <begin position="305"/>
        <end position="332"/>
    </location>
</feature>
<feature type="domain" description="Histidine kinase" evidence="13">
    <location>
        <begin position="491"/>
        <end position="595"/>
    </location>
</feature>
<keyword evidence="12" id="KW-1133">Transmembrane helix</keyword>
<dbReference type="Proteomes" id="UP001596989">
    <property type="component" value="Unassembled WGS sequence"/>
</dbReference>
<sequence>MLIRLMNWFQNLSLKQKLIIAFTPLISMVVLGSGLVIYQIAKNRLESMSEQLLQQNLVQTASLIDYKLDSYLLKSKIIFANPSLQALLKEQHGDFYSLYNAYMNVMGVLEPVLSEMTYSSSSESTAGNEMLNVTMYVHNETLAKDSGLLRNIGEVEGQQWLRELRLSPDKHQWRWLYEESGRRYISIDHLLISFSDLKELGVLTINIPEEVFQKILQTSNEDTRAELVLAGDTDDMLRGGSESSKAWSGNVVERLRNENQLGHPVKKTWIDGTPYFIASVKSGVTGWDVAAMMPYAMITDQLKPIGLVVTIILTLSLVLCFVTILFIAHLSTRRLHRMTRKMNRIQSNWNEPLPLIPGHDDIGQLDSALNKLVESLKTMSEERIQLQLQKSLLQVELLQAQINPHLLYNTLATIRWKAKRAGAEEISGVTEALIRFFKHFLNRGENMTTIGSELTMIKEYTKILRFTYHFDFHEDIQIEEELLACKIPHLLLQPFVENAVVHGLRPKKGRGHVKVHGRKADNAIQFLIEDDGIGVGEEQLSCINNAVPDKGGYSGYGLVNVRKRIQLCWGNHYGFAIESRSGAGTRITLRIPLPSTSLAQSEPGA</sequence>
<dbReference type="Pfam" id="PF00672">
    <property type="entry name" value="HAMP"/>
    <property type="match status" value="1"/>
</dbReference>
<evidence type="ECO:0000313" key="16">
    <source>
        <dbReference type="Proteomes" id="UP001596989"/>
    </source>
</evidence>
<keyword evidence="7" id="KW-0547">Nucleotide-binding</keyword>
<keyword evidence="11 12" id="KW-0472">Membrane</keyword>
<evidence type="ECO:0000259" key="13">
    <source>
        <dbReference type="PROSITE" id="PS50109"/>
    </source>
</evidence>
<evidence type="ECO:0000256" key="10">
    <source>
        <dbReference type="ARBA" id="ARBA00023012"/>
    </source>
</evidence>
<name>A0ABW3HLJ8_9BACL</name>
<evidence type="ECO:0000256" key="3">
    <source>
        <dbReference type="ARBA" id="ARBA00012438"/>
    </source>
</evidence>
<evidence type="ECO:0000256" key="1">
    <source>
        <dbReference type="ARBA" id="ARBA00000085"/>
    </source>
</evidence>
<comment type="caution">
    <text evidence="15">The sequence shown here is derived from an EMBL/GenBank/DDBJ whole genome shotgun (WGS) entry which is preliminary data.</text>
</comment>
<dbReference type="GO" id="GO:0004673">
    <property type="term" value="F:protein histidine kinase activity"/>
    <property type="evidence" value="ECO:0007669"/>
    <property type="project" value="UniProtKB-EC"/>
</dbReference>
<dbReference type="PRINTS" id="PR00344">
    <property type="entry name" value="BCTRLSENSOR"/>
</dbReference>
<evidence type="ECO:0000256" key="6">
    <source>
        <dbReference type="ARBA" id="ARBA00022679"/>
    </source>
</evidence>
<evidence type="ECO:0000313" key="15">
    <source>
        <dbReference type="EMBL" id="MFD0958279.1"/>
    </source>
</evidence>
<protein>
    <recommendedName>
        <fullName evidence="3">histidine kinase</fullName>
        <ecNumber evidence="3">2.7.13.3</ecNumber>
    </recommendedName>
</protein>
<evidence type="ECO:0000256" key="12">
    <source>
        <dbReference type="SAM" id="Phobius"/>
    </source>
</evidence>
<keyword evidence="5" id="KW-0597">Phosphoprotein</keyword>
<gene>
    <name evidence="15" type="ORF">ACFQ2I_02665</name>
</gene>
<keyword evidence="8 15" id="KW-0418">Kinase</keyword>
<dbReference type="PROSITE" id="PS50885">
    <property type="entry name" value="HAMP"/>
    <property type="match status" value="1"/>
</dbReference>
<keyword evidence="9" id="KW-0067">ATP-binding</keyword>
<evidence type="ECO:0000256" key="7">
    <source>
        <dbReference type="ARBA" id="ARBA00022741"/>
    </source>
</evidence>
<evidence type="ECO:0000256" key="11">
    <source>
        <dbReference type="ARBA" id="ARBA00023136"/>
    </source>
</evidence>
<organism evidence="15 16">
    <name type="scientific">Paenibacillus chungangensis</name>
    <dbReference type="NCBI Taxonomy" id="696535"/>
    <lineage>
        <taxon>Bacteria</taxon>
        <taxon>Bacillati</taxon>
        <taxon>Bacillota</taxon>
        <taxon>Bacilli</taxon>
        <taxon>Bacillales</taxon>
        <taxon>Paenibacillaceae</taxon>
        <taxon>Paenibacillus</taxon>
    </lineage>
</organism>
<reference evidence="16" key="1">
    <citation type="journal article" date="2019" name="Int. J. Syst. Evol. Microbiol.">
        <title>The Global Catalogue of Microorganisms (GCM) 10K type strain sequencing project: providing services to taxonomists for standard genome sequencing and annotation.</title>
        <authorList>
            <consortium name="The Broad Institute Genomics Platform"/>
            <consortium name="The Broad Institute Genome Sequencing Center for Infectious Disease"/>
            <person name="Wu L."/>
            <person name="Ma J."/>
        </authorList>
    </citation>
    <scope>NUCLEOTIDE SEQUENCE [LARGE SCALE GENOMIC DNA]</scope>
    <source>
        <strain evidence="16">CCUG 59129</strain>
    </source>
</reference>
<dbReference type="InterPro" id="IPR050640">
    <property type="entry name" value="Bact_2-comp_sensor_kinase"/>
</dbReference>